<dbReference type="Proteomes" id="UP001479436">
    <property type="component" value="Unassembled WGS sequence"/>
</dbReference>
<name>A0ABR2VXA3_9FUNG</name>
<dbReference type="InterPro" id="IPR045247">
    <property type="entry name" value="Oye-like"/>
</dbReference>
<protein>
    <recommendedName>
        <fullName evidence="1">NADH:flavin oxidoreductase/NADH oxidase N-terminal domain-containing protein</fullName>
    </recommendedName>
</protein>
<evidence type="ECO:0000313" key="2">
    <source>
        <dbReference type="EMBL" id="KAK9708971.1"/>
    </source>
</evidence>
<dbReference type="Pfam" id="PF00724">
    <property type="entry name" value="Oxidored_FMN"/>
    <property type="match status" value="1"/>
</dbReference>
<dbReference type="InterPro" id="IPR013785">
    <property type="entry name" value="Aldolase_TIM"/>
</dbReference>
<gene>
    <name evidence="2" type="ORF">K7432_009314</name>
</gene>
<proteinExistence type="predicted"/>
<dbReference type="Gene3D" id="3.20.20.70">
    <property type="entry name" value="Aldolase class I"/>
    <property type="match status" value="1"/>
</dbReference>
<dbReference type="InterPro" id="IPR001155">
    <property type="entry name" value="OxRdtase_FMN_N"/>
</dbReference>
<organism evidence="2 3">
    <name type="scientific">Basidiobolus ranarum</name>
    <dbReference type="NCBI Taxonomy" id="34480"/>
    <lineage>
        <taxon>Eukaryota</taxon>
        <taxon>Fungi</taxon>
        <taxon>Fungi incertae sedis</taxon>
        <taxon>Zoopagomycota</taxon>
        <taxon>Entomophthoromycotina</taxon>
        <taxon>Basidiobolomycetes</taxon>
        <taxon>Basidiobolales</taxon>
        <taxon>Basidiobolaceae</taxon>
        <taxon>Basidiobolus</taxon>
    </lineage>
</organism>
<comment type="caution">
    <text evidence="2">The sequence shown here is derived from an EMBL/GenBank/DDBJ whole genome shotgun (WGS) entry which is preliminary data.</text>
</comment>
<dbReference type="PANTHER" id="PTHR22893">
    <property type="entry name" value="NADH OXIDOREDUCTASE-RELATED"/>
    <property type="match status" value="1"/>
</dbReference>
<accession>A0ABR2VXA3</accession>
<reference evidence="2 3" key="1">
    <citation type="submission" date="2023-04" db="EMBL/GenBank/DDBJ databases">
        <title>Genome of Basidiobolus ranarum AG-B5.</title>
        <authorList>
            <person name="Stajich J.E."/>
            <person name="Carter-House D."/>
            <person name="Gryganskyi A."/>
        </authorList>
    </citation>
    <scope>NUCLEOTIDE SEQUENCE [LARGE SCALE GENOMIC DNA]</scope>
    <source>
        <strain evidence="2 3">AG-B5</strain>
    </source>
</reference>
<feature type="domain" description="NADH:flavin oxidoreductase/NADH oxidase N-terminal" evidence="1">
    <location>
        <begin position="4"/>
        <end position="339"/>
    </location>
</feature>
<dbReference type="SUPFAM" id="SSF51395">
    <property type="entry name" value="FMN-linked oxidoreductases"/>
    <property type="match status" value="1"/>
</dbReference>
<evidence type="ECO:0000259" key="1">
    <source>
        <dbReference type="Pfam" id="PF00724"/>
    </source>
</evidence>
<sequence>MTNNLFEPIQVGRNKLEHRVVLAPLTRFRANDQGVPQDIAQRYYEQRASKGGLLITEATFISPDGGGLPHAPGIHTPAQIEAWKKVTDVVHKKGGVIYLQLWFLGRAGMSMFLPDHHQPVSASAIAITGQVHPGMPYETPRALELHEIPPIVNSYKQAALNAIQSGFDGVEIHGANGYLIDQFLNSHSNKRTDAYGGTIENRCRLALEVIDAVTKAVGEDRTAIRLSPYNTFQDMKEEAPLEVFSYLTTEIQRLYPNMAYLHFIKARICGDTEVESQEQPLTLEPFQNIWKGPFISAGGYTAKSAIETAVNSNELVAFGREFISNPDLPKRIKNQWELNPYNRSTFYTPGPEGYIDYPFYSNSD</sequence>
<dbReference type="EMBL" id="JASJQH010007442">
    <property type="protein sequence ID" value="KAK9708971.1"/>
    <property type="molecule type" value="Genomic_DNA"/>
</dbReference>
<evidence type="ECO:0000313" key="3">
    <source>
        <dbReference type="Proteomes" id="UP001479436"/>
    </source>
</evidence>
<dbReference type="CDD" id="cd02933">
    <property type="entry name" value="OYE_like_FMN"/>
    <property type="match status" value="1"/>
</dbReference>
<keyword evidence="3" id="KW-1185">Reference proteome</keyword>
<dbReference type="PANTHER" id="PTHR22893:SF91">
    <property type="entry name" value="NADPH DEHYDROGENASE 2-RELATED"/>
    <property type="match status" value="1"/>
</dbReference>